<proteinExistence type="predicted"/>
<feature type="repeat" description="NHL" evidence="2">
    <location>
        <begin position="488"/>
        <end position="531"/>
    </location>
</feature>
<dbReference type="InterPro" id="IPR011042">
    <property type="entry name" value="6-blade_b-propeller_TolB-like"/>
</dbReference>
<dbReference type="InterPro" id="IPR050952">
    <property type="entry name" value="TRIM-NHL_E3_ligases"/>
</dbReference>
<keyword evidence="5" id="KW-0456">Lyase</keyword>
<comment type="caution">
    <text evidence="5">The sequence shown here is derived from an EMBL/GenBank/DDBJ whole genome shotgun (WGS) entry which is preliminary data.</text>
</comment>
<feature type="repeat" description="NHL" evidence="2">
    <location>
        <begin position="345"/>
        <end position="378"/>
    </location>
</feature>
<dbReference type="PANTHER" id="PTHR24104">
    <property type="entry name" value="E3 UBIQUITIN-PROTEIN LIGASE NHLRC1-RELATED"/>
    <property type="match status" value="1"/>
</dbReference>
<feature type="repeat" description="NHL" evidence="2">
    <location>
        <begin position="539"/>
        <end position="582"/>
    </location>
</feature>
<dbReference type="InterPro" id="IPR003343">
    <property type="entry name" value="Big_2"/>
</dbReference>
<evidence type="ECO:0000256" key="3">
    <source>
        <dbReference type="SAM" id="SignalP"/>
    </source>
</evidence>
<name>A0ABS4JLA5_9BACL</name>
<dbReference type="EMBL" id="JAGGLD010000009">
    <property type="protein sequence ID" value="MBP2002493.1"/>
    <property type="molecule type" value="Genomic_DNA"/>
</dbReference>
<feature type="repeat" description="NHL" evidence="2">
    <location>
        <begin position="437"/>
        <end position="480"/>
    </location>
</feature>
<dbReference type="Pfam" id="PF02368">
    <property type="entry name" value="Big_2"/>
    <property type="match status" value="1"/>
</dbReference>
<feature type="repeat" description="NHL" evidence="2">
    <location>
        <begin position="187"/>
        <end position="226"/>
    </location>
</feature>
<feature type="repeat" description="NHL" evidence="2">
    <location>
        <begin position="386"/>
        <end position="429"/>
    </location>
</feature>
<feature type="non-terminal residue" evidence="5">
    <location>
        <position position="682"/>
    </location>
</feature>
<feature type="repeat" description="NHL" evidence="2">
    <location>
        <begin position="130"/>
        <end position="173"/>
    </location>
</feature>
<gene>
    <name evidence="5" type="ORF">J2Z69_003579</name>
</gene>
<evidence type="ECO:0000259" key="4">
    <source>
        <dbReference type="Pfam" id="PF02368"/>
    </source>
</evidence>
<reference evidence="5 6" key="1">
    <citation type="submission" date="2021-03" db="EMBL/GenBank/DDBJ databases">
        <title>Genomic Encyclopedia of Type Strains, Phase IV (KMG-IV): sequencing the most valuable type-strain genomes for metagenomic binning, comparative biology and taxonomic classification.</title>
        <authorList>
            <person name="Goeker M."/>
        </authorList>
    </citation>
    <scope>NUCLEOTIDE SEQUENCE [LARGE SCALE GENOMIC DNA]</scope>
    <source>
        <strain evidence="5 6">DSM 26806</strain>
    </source>
</reference>
<feature type="chain" id="PRO_5047290583" evidence="3">
    <location>
        <begin position="20"/>
        <end position="682"/>
    </location>
</feature>
<keyword evidence="6" id="KW-1185">Reference proteome</keyword>
<protein>
    <submittedName>
        <fullName evidence="5">Streptogramin lyase</fullName>
    </submittedName>
</protein>
<dbReference type="GO" id="GO:0016829">
    <property type="term" value="F:lyase activity"/>
    <property type="evidence" value="ECO:0007669"/>
    <property type="project" value="UniProtKB-KW"/>
</dbReference>
<dbReference type="PANTHER" id="PTHR24104:SF25">
    <property type="entry name" value="PROTEIN LIN-41"/>
    <property type="match status" value="1"/>
</dbReference>
<dbReference type="Proteomes" id="UP001519288">
    <property type="component" value="Unassembled WGS sequence"/>
</dbReference>
<organism evidence="5 6">
    <name type="scientific">Paenibacillus shirakamiensis</name>
    <dbReference type="NCBI Taxonomy" id="1265935"/>
    <lineage>
        <taxon>Bacteria</taxon>
        <taxon>Bacillati</taxon>
        <taxon>Bacillota</taxon>
        <taxon>Bacilli</taxon>
        <taxon>Bacillales</taxon>
        <taxon>Paenibacillaceae</taxon>
        <taxon>Paenibacillus</taxon>
    </lineage>
</organism>
<keyword evidence="1" id="KW-0677">Repeat</keyword>
<dbReference type="RefSeq" id="WP_209865652.1">
    <property type="nucleotide sequence ID" value="NZ_JAGGLD010000009.1"/>
</dbReference>
<feature type="repeat" description="NHL" evidence="2">
    <location>
        <begin position="79"/>
        <end position="122"/>
    </location>
</feature>
<keyword evidence="3" id="KW-0732">Signal</keyword>
<feature type="domain" description="BIG2" evidence="4">
    <location>
        <begin position="637"/>
        <end position="678"/>
    </location>
</feature>
<accession>A0ABS4JLA5</accession>
<feature type="repeat" description="NHL" evidence="2">
    <location>
        <begin position="234"/>
        <end position="277"/>
    </location>
</feature>
<dbReference type="InterPro" id="IPR001258">
    <property type="entry name" value="NHL_repeat"/>
</dbReference>
<dbReference type="Pfam" id="PF01436">
    <property type="entry name" value="NHL"/>
    <property type="match status" value="11"/>
</dbReference>
<dbReference type="SUPFAM" id="SSF101898">
    <property type="entry name" value="NHL repeat"/>
    <property type="match status" value="2"/>
</dbReference>
<feature type="repeat" description="NHL" evidence="2">
    <location>
        <begin position="285"/>
        <end position="327"/>
    </location>
</feature>
<evidence type="ECO:0000256" key="2">
    <source>
        <dbReference type="PROSITE-ProRule" id="PRU00504"/>
    </source>
</evidence>
<dbReference type="PROSITE" id="PS51125">
    <property type="entry name" value="NHL"/>
    <property type="match status" value="12"/>
</dbReference>
<dbReference type="Gene3D" id="2.120.10.30">
    <property type="entry name" value="TolB, C-terminal domain"/>
    <property type="match status" value="11"/>
</dbReference>
<feature type="repeat" description="NHL" evidence="2">
    <location>
        <begin position="590"/>
        <end position="633"/>
    </location>
</feature>
<sequence length="682" mass="71555">MSMALLIASTYIVQFPVYAAAETWSQFGRIGPISSSNPGGFISPKGVVVDSSGNVYVADTSNHRIQKLTLSTNTWSEWKKVGGGVGSGLGEFNGPSAVAVDSSGNVYVADSGNHRIQKLTLSTNTWSEWKKVGGGAGIGLGEFNNPRGVAVDSSGNVYVADSSNHRIQKLTLSTNRWSEWRKSSGAGVTGSGLGEFNFPNGMAVDSSGNIYVGDTFNHRIQKLTLSTNTWSEWKKVGGGSGSGLGEFNNPRGVALDSNGNVYVADSANYRIQKLTLSTNTWSEWKKVGGGTGNGLGEFISPNGVAVDRSGNVYVADDGHTVQKLSAANNTWTQSSVIGPVNGNIPGEFAFPRGVSVDSSGNVYVADTFNHRIQKLTLSTNTWSEWKKVGGGAGSGLGEFSNPTGVSVDSSGNVYVADSSNHRIQKLTLSTNTWSEWKKVGGGAGNGLGEFNSPNGVAVDSSGNLYVTDTFNHRIQKLTLSTNTWSEWKKVGGGAGSGLGEFSNPYGLGVDSSGNVYVADSGNLRIQKLTLSTNTWSEWKKVGGGAGSGLGEFSNPTGVSVDSSGNVYVADSSNHRIQKLTESTNTWSEWKKSGSSNGTSLGEFYNPYGLSVDSSGNMYVADTFNHRIQKLTVPATPAVTRVVVDPSSKSVVQGGSQQLTAEVSAVGGAEQTVTWTSSDVSGK</sequence>
<feature type="signal peptide" evidence="3">
    <location>
        <begin position="1"/>
        <end position="19"/>
    </location>
</feature>
<feature type="repeat" description="NHL" evidence="2">
    <location>
        <begin position="36"/>
        <end position="71"/>
    </location>
</feature>
<dbReference type="Gene3D" id="2.60.40.1080">
    <property type="match status" value="1"/>
</dbReference>
<evidence type="ECO:0000313" key="5">
    <source>
        <dbReference type="EMBL" id="MBP2002493.1"/>
    </source>
</evidence>
<evidence type="ECO:0000313" key="6">
    <source>
        <dbReference type="Proteomes" id="UP001519288"/>
    </source>
</evidence>
<dbReference type="CDD" id="cd05819">
    <property type="entry name" value="NHL"/>
    <property type="match status" value="2"/>
</dbReference>
<evidence type="ECO:0000256" key="1">
    <source>
        <dbReference type="ARBA" id="ARBA00022737"/>
    </source>
</evidence>